<accession>A0A2A2K7M0</accession>
<organism evidence="1 2">
    <name type="scientific">Diploscapter pachys</name>
    <dbReference type="NCBI Taxonomy" id="2018661"/>
    <lineage>
        <taxon>Eukaryota</taxon>
        <taxon>Metazoa</taxon>
        <taxon>Ecdysozoa</taxon>
        <taxon>Nematoda</taxon>
        <taxon>Chromadorea</taxon>
        <taxon>Rhabditida</taxon>
        <taxon>Rhabditina</taxon>
        <taxon>Rhabditomorpha</taxon>
        <taxon>Rhabditoidea</taxon>
        <taxon>Rhabditidae</taxon>
        <taxon>Diploscapter</taxon>
    </lineage>
</organism>
<comment type="caution">
    <text evidence="1">The sequence shown here is derived from an EMBL/GenBank/DDBJ whole genome shotgun (WGS) entry which is preliminary data.</text>
</comment>
<proteinExistence type="predicted"/>
<evidence type="ECO:0000313" key="1">
    <source>
        <dbReference type="EMBL" id="PAV69873.1"/>
    </source>
</evidence>
<sequence length="197" mass="21876">MRRLVAAAAHEVDGDVDRLDPPATLFGQRMLQRYDRRDLQQARNRTAVQEAGPPQHLVAEGHHQQGCGAVAWLQRYAEHLGIGRQSVLRVHAIWSISMKAFAAPDHGPPRHRGPQIIDAQVQRRLGRELVALDPDRDAGRHVHQRDDRAGREDAAVDIADQPRIVGQGQFDPIVVPAVIGDTHCAAMAAEAMRHERL</sequence>
<dbReference type="AlphaFoldDB" id="A0A2A2K7M0"/>
<evidence type="ECO:0000313" key="2">
    <source>
        <dbReference type="Proteomes" id="UP000218231"/>
    </source>
</evidence>
<protein>
    <submittedName>
        <fullName evidence="1">Uncharacterized protein</fullName>
    </submittedName>
</protein>
<dbReference type="EMBL" id="LIAE01009417">
    <property type="protein sequence ID" value="PAV69873.1"/>
    <property type="molecule type" value="Genomic_DNA"/>
</dbReference>
<dbReference type="Proteomes" id="UP000218231">
    <property type="component" value="Unassembled WGS sequence"/>
</dbReference>
<keyword evidence="2" id="KW-1185">Reference proteome</keyword>
<reference evidence="1 2" key="1">
    <citation type="journal article" date="2017" name="Curr. Biol.">
        <title>Genome architecture and evolution of a unichromosomal asexual nematode.</title>
        <authorList>
            <person name="Fradin H."/>
            <person name="Zegar C."/>
            <person name="Gutwein M."/>
            <person name="Lucas J."/>
            <person name="Kovtun M."/>
            <person name="Corcoran D."/>
            <person name="Baugh L.R."/>
            <person name="Kiontke K."/>
            <person name="Gunsalus K."/>
            <person name="Fitch D.H."/>
            <person name="Piano F."/>
        </authorList>
    </citation>
    <scope>NUCLEOTIDE SEQUENCE [LARGE SCALE GENOMIC DNA]</scope>
    <source>
        <strain evidence="1">PF1309</strain>
    </source>
</reference>
<name>A0A2A2K7M0_9BILA</name>
<gene>
    <name evidence="1" type="ORF">WR25_04924</name>
</gene>